<name>A0A8R1XUJ0_ONCVO</name>
<evidence type="ECO:0000313" key="3">
    <source>
        <dbReference type="Proteomes" id="UP000024404"/>
    </source>
</evidence>
<keyword evidence="1" id="KW-0472">Membrane</keyword>
<dbReference type="AlphaFoldDB" id="A0A8R1XUJ0"/>
<keyword evidence="3" id="KW-1185">Reference proteome</keyword>
<keyword evidence="1" id="KW-0812">Transmembrane</keyword>
<reference evidence="2" key="2">
    <citation type="submission" date="2022-06" db="UniProtKB">
        <authorList>
            <consortium name="EnsemblMetazoa"/>
        </authorList>
    </citation>
    <scope>IDENTIFICATION</scope>
</reference>
<accession>A0A8R1XUJ0</accession>
<evidence type="ECO:0000313" key="2">
    <source>
        <dbReference type="EnsemblMetazoa" id="OVOC12263.1"/>
    </source>
</evidence>
<dbReference type="EMBL" id="CMVM020000413">
    <property type="status" value="NOT_ANNOTATED_CDS"/>
    <property type="molecule type" value="Genomic_DNA"/>
</dbReference>
<reference evidence="3" key="1">
    <citation type="submission" date="2013-10" db="EMBL/GenBank/DDBJ databases">
        <title>Genome sequencing of Onchocerca volvulus.</title>
        <authorList>
            <person name="Cotton J."/>
            <person name="Tsai J."/>
            <person name="Stanley E."/>
            <person name="Tracey A."/>
            <person name="Holroyd N."/>
            <person name="Lustigman S."/>
            <person name="Berriman M."/>
        </authorList>
    </citation>
    <scope>NUCLEOTIDE SEQUENCE</scope>
</reference>
<feature type="transmembrane region" description="Helical" evidence="1">
    <location>
        <begin position="47"/>
        <end position="65"/>
    </location>
</feature>
<proteinExistence type="predicted"/>
<evidence type="ECO:0000256" key="1">
    <source>
        <dbReference type="SAM" id="Phobius"/>
    </source>
</evidence>
<organism evidence="2 3">
    <name type="scientific">Onchocerca volvulus</name>
    <dbReference type="NCBI Taxonomy" id="6282"/>
    <lineage>
        <taxon>Eukaryota</taxon>
        <taxon>Metazoa</taxon>
        <taxon>Ecdysozoa</taxon>
        <taxon>Nematoda</taxon>
        <taxon>Chromadorea</taxon>
        <taxon>Rhabditida</taxon>
        <taxon>Spirurina</taxon>
        <taxon>Spiruromorpha</taxon>
        <taxon>Filarioidea</taxon>
        <taxon>Onchocercidae</taxon>
        <taxon>Onchocerca</taxon>
    </lineage>
</organism>
<dbReference type="Proteomes" id="UP000024404">
    <property type="component" value="Unassembled WGS sequence"/>
</dbReference>
<protein>
    <submittedName>
        <fullName evidence="2">Uncharacterized protein</fullName>
    </submittedName>
</protein>
<sequence length="185" mass="21412">MIQVIRVLHHATTCTRPTVKYRKGNFKLIKHQAESKKKCWDRFAPKLLIILVNFCIHIFCIYQMSFNQPSSNSGYGSPNNYFFRCKQSSSSHNLESRKNDNEPRSYLQYSSIKGNDENNSMRKVKTCKKFSMNLEEMEKCTTVADSIIQIKDQYSTTPKEIAAKLIALADAFDKEFFGNLNISKK</sequence>
<keyword evidence="1" id="KW-1133">Transmembrane helix</keyword>
<dbReference type="EnsemblMetazoa" id="OVOC12263.1">
    <property type="protein sequence ID" value="OVOC12263.1"/>
    <property type="gene ID" value="WBGene00249072"/>
</dbReference>
<dbReference type="OMA" id="RCKNEND"/>